<evidence type="ECO:0000256" key="6">
    <source>
        <dbReference type="ARBA" id="ARBA00022918"/>
    </source>
</evidence>
<evidence type="ECO:0000256" key="5">
    <source>
        <dbReference type="ARBA" id="ARBA00022801"/>
    </source>
</evidence>
<dbReference type="SUPFAM" id="SSF56672">
    <property type="entry name" value="DNA/RNA polymerases"/>
    <property type="match status" value="1"/>
</dbReference>
<evidence type="ECO:0000313" key="9">
    <source>
        <dbReference type="Proteomes" id="UP000765509"/>
    </source>
</evidence>
<keyword evidence="9" id="KW-1185">Reference proteome</keyword>
<dbReference type="InterPro" id="IPR043502">
    <property type="entry name" value="DNA/RNA_pol_sf"/>
</dbReference>
<dbReference type="GO" id="GO:0003964">
    <property type="term" value="F:RNA-directed DNA polymerase activity"/>
    <property type="evidence" value="ECO:0007669"/>
    <property type="project" value="UniProtKB-KW"/>
</dbReference>
<dbReference type="GO" id="GO:0004519">
    <property type="term" value="F:endonuclease activity"/>
    <property type="evidence" value="ECO:0007669"/>
    <property type="project" value="UniProtKB-KW"/>
</dbReference>
<feature type="domain" description="Reverse transcriptase RNase H-like" evidence="7">
    <location>
        <begin position="62"/>
        <end position="170"/>
    </location>
</feature>
<dbReference type="InterPro" id="IPR043128">
    <property type="entry name" value="Rev_trsase/Diguanyl_cyclase"/>
</dbReference>
<dbReference type="PANTHER" id="PTHR37984">
    <property type="entry name" value="PROTEIN CBG26694"/>
    <property type="match status" value="1"/>
</dbReference>
<keyword evidence="1" id="KW-0808">Transferase</keyword>
<dbReference type="InterPro" id="IPR041373">
    <property type="entry name" value="RT_RNaseH"/>
</dbReference>
<dbReference type="Proteomes" id="UP000765509">
    <property type="component" value="Unassembled WGS sequence"/>
</dbReference>
<gene>
    <name evidence="8" type="ORF">O181_058552</name>
</gene>
<comment type="caution">
    <text evidence="8">The sequence shown here is derived from an EMBL/GenBank/DDBJ whole genome shotgun (WGS) entry which is preliminary data.</text>
</comment>
<dbReference type="CDD" id="cd09274">
    <property type="entry name" value="RNase_HI_RT_Ty3"/>
    <property type="match status" value="1"/>
</dbReference>
<evidence type="ECO:0000259" key="7">
    <source>
        <dbReference type="Pfam" id="PF17917"/>
    </source>
</evidence>
<dbReference type="EMBL" id="AVOT02026910">
    <property type="protein sequence ID" value="MBW0518837.1"/>
    <property type="molecule type" value="Genomic_DNA"/>
</dbReference>
<reference evidence="8" key="1">
    <citation type="submission" date="2021-03" db="EMBL/GenBank/DDBJ databases">
        <title>Draft genome sequence of rust myrtle Austropuccinia psidii MF-1, a brazilian biotype.</title>
        <authorList>
            <person name="Quecine M.C."/>
            <person name="Pachon D.M.R."/>
            <person name="Bonatelli M.L."/>
            <person name="Correr F.H."/>
            <person name="Franceschini L.M."/>
            <person name="Leite T.F."/>
            <person name="Margarido G.R.A."/>
            <person name="Almeida C.A."/>
            <person name="Ferrarezi J.A."/>
            <person name="Labate C.A."/>
        </authorList>
    </citation>
    <scope>NUCLEOTIDE SEQUENCE</scope>
    <source>
        <strain evidence="8">MF-1</strain>
    </source>
</reference>
<keyword evidence="3" id="KW-0540">Nuclease</keyword>
<organism evidence="8 9">
    <name type="scientific">Austropuccinia psidii MF-1</name>
    <dbReference type="NCBI Taxonomy" id="1389203"/>
    <lineage>
        <taxon>Eukaryota</taxon>
        <taxon>Fungi</taxon>
        <taxon>Dikarya</taxon>
        <taxon>Basidiomycota</taxon>
        <taxon>Pucciniomycotina</taxon>
        <taxon>Pucciniomycetes</taxon>
        <taxon>Pucciniales</taxon>
        <taxon>Sphaerophragmiaceae</taxon>
        <taxon>Austropuccinia</taxon>
    </lineage>
</organism>
<evidence type="ECO:0000256" key="2">
    <source>
        <dbReference type="ARBA" id="ARBA00022695"/>
    </source>
</evidence>
<dbReference type="PANTHER" id="PTHR37984:SF5">
    <property type="entry name" value="PROTEIN NYNRIN-LIKE"/>
    <property type="match status" value="1"/>
</dbReference>
<name>A0A9Q3EK00_9BASI</name>
<dbReference type="InterPro" id="IPR050951">
    <property type="entry name" value="Retrovirus_Pol_polyprotein"/>
</dbReference>
<keyword evidence="5" id="KW-0378">Hydrolase</keyword>
<evidence type="ECO:0000313" key="8">
    <source>
        <dbReference type="EMBL" id="MBW0518837.1"/>
    </source>
</evidence>
<keyword evidence="6" id="KW-0695">RNA-directed DNA polymerase</keyword>
<evidence type="ECO:0000256" key="4">
    <source>
        <dbReference type="ARBA" id="ARBA00022759"/>
    </source>
</evidence>
<keyword evidence="4" id="KW-0255">Endonuclease</keyword>
<dbReference type="AlphaFoldDB" id="A0A9Q3EK00"/>
<proteinExistence type="predicted"/>
<evidence type="ECO:0000256" key="1">
    <source>
        <dbReference type="ARBA" id="ARBA00022679"/>
    </source>
</evidence>
<protein>
    <recommendedName>
        <fullName evidence="7">Reverse transcriptase RNase H-like domain-containing protein</fullName>
    </recommendedName>
</protein>
<sequence>MQYFLGFASYYRNLIKHFAHITSSLYKLCSKDVVFKITKERRDAYERIKYELTNAPVLTLPDFELPFKLYIDAACSQGLRAALHQGQILDGEPREGVICYISRKLKDSEARYGATQTECLFLVWALEKLHYYLEGAVFEVYTDCTALKPLLNMKTTNRHMLRWQMAMQEYRGNMTIIYKEGKSHTNSDSHWIMSRAIQLMTMK</sequence>
<dbReference type="GO" id="GO:0016787">
    <property type="term" value="F:hydrolase activity"/>
    <property type="evidence" value="ECO:0007669"/>
    <property type="project" value="UniProtKB-KW"/>
</dbReference>
<accession>A0A9Q3EK00</accession>
<dbReference type="OrthoDB" id="116216at2759"/>
<evidence type="ECO:0000256" key="3">
    <source>
        <dbReference type="ARBA" id="ARBA00022722"/>
    </source>
</evidence>
<dbReference type="Pfam" id="PF17917">
    <property type="entry name" value="RT_RNaseH"/>
    <property type="match status" value="1"/>
</dbReference>
<dbReference type="Gene3D" id="3.30.70.270">
    <property type="match status" value="1"/>
</dbReference>
<keyword evidence="2" id="KW-0548">Nucleotidyltransferase</keyword>